<dbReference type="Proteomes" id="UP000184357">
    <property type="component" value="Unassembled WGS sequence"/>
</dbReference>
<evidence type="ECO:0000313" key="5">
    <source>
        <dbReference type="Proteomes" id="UP000184357"/>
    </source>
</evidence>
<dbReference type="SUPFAM" id="SSF52540">
    <property type="entry name" value="P-loop containing nucleoside triphosphate hydrolases"/>
    <property type="match status" value="1"/>
</dbReference>
<feature type="domain" description="CobQ/CobB/MinD/ParA nucleotide binding" evidence="3">
    <location>
        <begin position="2"/>
        <end position="166"/>
    </location>
</feature>
<keyword evidence="2" id="KW-0067">ATP-binding</keyword>
<evidence type="ECO:0000256" key="1">
    <source>
        <dbReference type="ARBA" id="ARBA00022741"/>
    </source>
</evidence>
<evidence type="ECO:0000256" key="2">
    <source>
        <dbReference type="ARBA" id="ARBA00022840"/>
    </source>
</evidence>
<keyword evidence="1" id="KW-0547">Nucleotide-binding</keyword>
<sequence>MLAVTGGKGGTGKTTTTLGVARALGAAGTAAIAVDADWDLPDLGALAGGERRVAYPDRSEGRSPLAATVPDGEARGVRVLPAPTDSREHDLRGTLRAIAADAPRGASVLVDCPAGAAPDAVAPLRVADGALLVTEPCVAALRDAAKTAAVARRLGTPVVGAVVTRAAAVPPGLTDLLGCPVVARIARETREDAVTGGPLASERVAAAYERAAETLWVSESADNSSPGP</sequence>
<protein>
    <submittedName>
        <fullName evidence="4">Septum site-determining protein MinD</fullName>
    </submittedName>
</protein>
<dbReference type="PANTHER" id="PTHR43384">
    <property type="entry name" value="SEPTUM SITE-DETERMINING PROTEIN MIND HOMOLOG, CHLOROPLASTIC-RELATED"/>
    <property type="match status" value="1"/>
</dbReference>
<dbReference type="InterPro" id="IPR050625">
    <property type="entry name" value="ParA/MinD_ATPase"/>
</dbReference>
<dbReference type="AlphaFoldDB" id="A0A1M5RKH2"/>
<name>A0A1M5RKH2_9EURY</name>
<accession>A0A1M5RKH2</accession>
<organism evidence="4 5">
    <name type="scientific">Halobaculum gomorrense</name>
    <dbReference type="NCBI Taxonomy" id="43928"/>
    <lineage>
        <taxon>Archaea</taxon>
        <taxon>Methanobacteriati</taxon>
        <taxon>Methanobacteriota</taxon>
        <taxon>Stenosarchaea group</taxon>
        <taxon>Halobacteria</taxon>
        <taxon>Halobacteriales</taxon>
        <taxon>Haloferacaceae</taxon>
        <taxon>Halobaculum</taxon>
    </lineage>
</organism>
<dbReference type="GO" id="GO:0009898">
    <property type="term" value="C:cytoplasmic side of plasma membrane"/>
    <property type="evidence" value="ECO:0007669"/>
    <property type="project" value="TreeGrafter"/>
</dbReference>
<gene>
    <name evidence="4" type="ORF">SAMN05443636_2230</name>
</gene>
<proteinExistence type="predicted"/>
<dbReference type="GO" id="GO:0016887">
    <property type="term" value="F:ATP hydrolysis activity"/>
    <property type="evidence" value="ECO:0007669"/>
    <property type="project" value="TreeGrafter"/>
</dbReference>
<evidence type="ECO:0000259" key="3">
    <source>
        <dbReference type="Pfam" id="PF01656"/>
    </source>
</evidence>
<dbReference type="Gene3D" id="3.40.50.300">
    <property type="entry name" value="P-loop containing nucleotide triphosphate hydrolases"/>
    <property type="match status" value="1"/>
</dbReference>
<dbReference type="STRING" id="43928.SAMN05443636_2230"/>
<dbReference type="EMBL" id="FQWV01000005">
    <property type="protein sequence ID" value="SHH26754.1"/>
    <property type="molecule type" value="Genomic_DNA"/>
</dbReference>
<dbReference type="InterPro" id="IPR027417">
    <property type="entry name" value="P-loop_NTPase"/>
</dbReference>
<dbReference type="Pfam" id="PF01656">
    <property type="entry name" value="CbiA"/>
    <property type="match status" value="1"/>
</dbReference>
<dbReference type="GO" id="GO:0005829">
    <property type="term" value="C:cytosol"/>
    <property type="evidence" value="ECO:0007669"/>
    <property type="project" value="TreeGrafter"/>
</dbReference>
<dbReference type="PANTHER" id="PTHR43384:SF6">
    <property type="entry name" value="SEPTUM SITE-DETERMINING PROTEIN MIND HOMOLOG, CHLOROPLASTIC"/>
    <property type="match status" value="1"/>
</dbReference>
<evidence type="ECO:0000313" key="4">
    <source>
        <dbReference type="EMBL" id="SHH26754.1"/>
    </source>
</evidence>
<dbReference type="RefSeq" id="WP_073309495.1">
    <property type="nucleotide sequence ID" value="NZ_FQWV01000005.1"/>
</dbReference>
<dbReference type="GO" id="GO:0005524">
    <property type="term" value="F:ATP binding"/>
    <property type="evidence" value="ECO:0007669"/>
    <property type="project" value="UniProtKB-KW"/>
</dbReference>
<dbReference type="InterPro" id="IPR002586">
    <property type="entry name" value="CobQ/CobB/MinD/ParA_Nub-bd_dom"/>
</dbReference>
<dbReference type="OrthoDB" id="238619at2157"/>
<reference evidence="4 5" key="1">
    <citation type="submission" date="2016-11" db="EMBL/GenBank/DDBJ databases">
        <authorList>
            <person name="Jaros S."/>
            <person name="Januszkiewicz K."/>
            <person name="Wedrychowicz H."/>
        </authorList>
    </citation>
    <scope>NUCLEOTIDE SEQUENCE [LARGE SCALE GENOMIC DNA]</scope>
    <source>
        <strain evidence="4 5">DSM 9297</strain>
    </source>
</reference>
<dbReference type="GO" id="GO:0051782">
    <property type="term" value="P:negative regulation of cell division"/>
    <property type="evidence" value="ECO:0007669"/>
    <property type="project" value="TreeGrafter"/>
</dbReference>
<keyword evidence="5" id="KW-1185">Reference proteome</keyword>